<accession>A0ACC2ZUS5</accession>
<name>A0ACC2ZUS5_9EURO</name>
<comment type="caution">
    <text evidence="1">The sequence shown here is derived from an EMBL/GenBank/DDBJ whole genome shotgun (WGS) entry which is preliminary data.</text>
</comment>
<keyword evidence="2" id="KW-1185">Reference proteome</keyword>
<sequence length="731" mass="82718">MTQLQREKSVDVRNDPYKWRDNQGFGSRLLRPCRGMYHDVRRRLPYYWSDLKDGMAYRVFAGTIRIYFVNLLPALAFQLDMQYNTNGFFGVNEALLSSAIAAIVFSVFSCQPLTVVGVTGLISLFNYTIYDIIKLYDVTLYPRFLVWVGIWSAIFHWATAILNLCDYMRTITDFSSQTFGLYVGTVYVIKGCEELSINFHDSQITNGFASALVAILYFLTVYLLEQIGQTTYARGWIRTVLSDYAYPLATIWWTGFTHFPGNLAYVNFEYLPTSRAFYPTINRPWVVEFWSLPVKWVFVAIPFGFLMTLLFYYDHNVSSLTAQSRNFPLKKPAGFHWDFFLLGCTCLVGGILSIPLPNGLVPQAPVHTDSLTYYKDEPYIIETKDEFEPVIIRTQSVAERVAEQRISHFLMGLALVGTMTGPLLTVLSLLPRAIMSGVFFTVGMGSIMTNPILTHKLAFLLRDPKFQRPSDPLNSIPRRQIWHYLFWQLLGFATTVAISQTIAAIGFPVLIVALIPLRWKLLPHLFTRHELEVMDSLTATSDVVLASLSGKPKMPEARMEENKDHASGNDLEPGFAGLGGGMIRDNETDYKRQERERNSRLLHGLGYDGGAITRRRSSVVSADKPEIKSRGSGGLAVIRNRKRSGSQNLDHDVQPVSRSGASSMTEKGGTDMPQVGGSIAITRRKSSVREDQSEHGRERIRKMERIRQTQPHQQDEEDAVIEDSDDTRSVG</sequence>
<evidence type="ECO:0000313" key="1">
    <source>
        <dbReference type="EMBL" id="KAJ9651384.1"/>
    </source>
</evidence>
<proteinExistence type="predicted"/>
<organism evidence="1 2">
    <name type="scientific">Neophaeococcomyces mojaviensis</name>
    <dbReference type="NCBI Taxonomy" id="3383035"/>
    <lineage>
        <taxon>Eukaryota</taxon>
        <taxon>Fungi</taxon>
        <taxon>Dikarya</taxon>
        <taxon>Ascomycota</taxon>
        <taxon>Pezizomycotina</taxon>
        <taxon>Eurotiomycetes</taxon>
        <taxon>Chaetothyriomycetidae</taxon>
        <taxon>Chaetothyriales</taxon>
        <taxon>Chaetothyriales incertae sedis</taxon>
        <taxon>Neophaeococcomyces</taxon>
    </lineage>
</organism>
<gene>
    <name evidence="1" type="ORF">H2198_009328</name>
</gene>
<dbReference type="EMBL" id="JAPDRQ010000260">
    <property type="protein sequence ID" value="KAJ9651384.1"/>
    <property type="molecule type" value="Genomic_DNA"/>
</dbReference>
<evidence type="ECO:0000313" key="2">
    <source>
        <dbReference type="Proteomes" id="UP001172386"/>
    </source>
</evidence>
<protein>
    <submittedName>
        <fullName evidence="1">Uncharacterized protein</fullName>
    </submittedName>
</protein>
<dbReference type="Proteomes" id="UP001172386">
    <property type="component" value="Unassembled WGS sequence"/>
</dbReference>
<reference evidence="1" key="1">
    <citation type="submission" date="2022-10" db="EMBL/GenBank/DDBJ databases">
        <title>Culturing micro-colonial fungi from biological soil crusts in the Mojave desert and describing Neophaeococcomyces mojavensis, and introducing the new genera and species Taxawa tesnikishii.</title>
        <authorList>
            <person name="Kurbessoian T."/>
            <person name="Stajich J.E."/>
        </authorList>
    </citation>
    <scope>NUCLEOTIDE SEQUENCE</scope>
    <source>
        <strain evidence="1">JES_112</strain>
    </source>
</reference>